<organism evidence="2 3">
    <name type="scientific">Candidatus Roizmanbacteria bacterium RIFOXYA1_FULL_41_12</name>
    <dbReference type="NCBI Taxonomy" id="1802082"/>
    <lineage>
        <taxon>Bacteria</taxon>
        <taxon>Candidatus Roizmaniibacteriota</taxon>
    </lineage>
</organism>
<sequence>MEEKVFFKNANGSKLCGVLSDPTGDKTKTIVIICHGYNSSKDRPSYTSFSSKLYELGIASFRFDFFGNGESEGKIEDLTISEAVEDIHLSIQYLKTLEYTNVGLFGSSFGGTAALIAASKTNELSFLSLRCPIPNYEDRAKQKLGAETIVQWKRTGFLYNEEDKVNMKYSFYEDFKNNDGYEAAKKVLIPTCIVVGDADEFVPIEQIYKIQPLLQKLELTVISGADHQFTNKEHNKHMFETLMKFIMKHVV</sequence>
<dbReference type="SUPFAM" id="SSF53474">
    <property type="entry name" value="alpha/beta-Hydrolases"/>
    <property type="match status" value="1"/>
</dbReference>
<dbReference type="InterPro" id="IPR022742">
    <property type="entry name" value="Hydrolase_4"/>
</dbReference>
<feature type="domain" description="Serine aminopeptidase S33" evidence="1">
    <location>
        <begin position="26"/>
        <end position="125"/>
    </location>
</feature>
<proteinExistence type="predicted"/>
<reference evidence="2 3" key="1">
    <citation type="journal article" date="2016" name="Nat. Commun.">
        <title>Thousands of microbial genomes shed light on interconnected biogeochemical processes in an aquifer system.</title>
        <authorList>
            <person name="Anantharaman K."/>
            <person name="Brown C.T."/>
            <person name="Hug L.A."/>
            <person name="Sharon I."/>
            <person name="Castelle C.J."/>
            <person name="Probst A.J."/>
            <person name="Thomas B.C."/>
            <person name="Singh A."/>
            <person name="Wilkins M.J."/>
            <person name="Karaoz U."/>
            <person name="Brodie E.L."/>
            <person name="Williams K.H."/>
            <person name="Hubbard S.S."/>
            <person name="Banfield J.F."/>
        </authorList>
    </citation>
    <scope>NUCLEOTIDE SEQUENCE [LARGE SCALE GENOMIC DNA]</scope>
</reference>
<gene>
    <name evidence="2" type="ORF">A2209_02935</name>
</gene>
<dbReference type="PANTHER" id="PTHR42886">
    <property type="entry name" value="RE40534P-RELATED"/>
    <property type="match status" value="1"/>
</dbReference>
<evidence type="ECO:0000313" key="2">
    <source>
        <dbReference type="EMBL" id="OGK63182.1"/>
    </source>
</evidence>
<evidence type="ECO:0000259" key="1">
    <source>
        <dbReference type="Pfam" id="PF12146"/>
    </source>
</evidence>
<dbReference type="Pfam" id="PF12146">
    <property type="entry name" value="Hydrolase_4"/>
    <property type="match status" value="1"/>
</dbReference>
<dbReference type="Gene3D" id="3.40.50.1820">
    <property type="entry name" value="alpha/beta hydrolase"/>
    <property type="match status" value="1"/>
</dbReference>
<dbReference type="Proteomes" id="UP000178450">
    <property type="component" value="Unassembled WGS sequence"/>
</dbReference>
<dbReference type="EMBL" id="MGBG01000023">
    <property type="protein sequence ID" value="OGK63182.1"/>
    <property type="molecule type" value="Genomic_DNA"/>
</dbReference>
<dbReference type="PANTHER" id="PTHR42886:SF53">
    <property type="entry name" value="ALPHA_BETA-HYDROLASES SUPERFAMILY PROTEIN"/>
    <property type="match status" value="1"/>
</dbReference>
<dbReference type="AlphaFoldDB" id="A0A1F7K5P2"/>
<evidence type="ECO:0000313" key="3">
    <source>
        <dbReference type="Proteomes" id="UP000178450"/>
    </source>
</evidence>
<dbReference type="InterPro" id="IPR029058">
    <property type="entry name" value="AB_hydrolase_fold"/>
</dbReference>
<protein>
    <recommendedName>
        <fullName evidence="1">Serine aminopeptidase S33 domain-containing protein</fullName>
    </recommendedName>
</protein>
<comment type="caution">
    <text evidence="2">The sequence shown here is derived from an EMBL/GenBank/DDBJ whole genome shotgun (WGS) entry which is preliminary data.</text>
</comment>
<name>A0A1F7K5P2_9BACT</name>
<accession>A0A1F7K5P2</accession>